<gene>
    <name evidence="1" type="ORF">AQI70_33275</name>
</gene>
<protein>
    <submittedName>
        <fullName evidence="1">Uncharacterized protein</fullName>
    </submittedName>
</protein>
<dbReference type="OrthoDB" id="4299760at2"/>
<organism evidence="1 2">
    <name type="scientific">Streptomyces curacoi</name>
    <dbReference type="NCBI Taxonomy" id="146536"/>
    <lineage>
        <taxon>Bacteria</taxon>
        <taxon>Bacillati</taxon>
        <taxon>Actinomycetota</taxon>
        <taxon>Actinomycetes</taxon>
        <taxon>Kitasatosporales</taxon>
        <taxon>Streptomycetaceae</taxon>
        <taxon>Streptomyces</taxon>
    </lineage>
</organism>
<dbReference type="EMBL" id="LMWJ01000030">
    <property type="protein sequence ID" value="KUM68875.1"/>
    <property type="molecule type" value="Genomic_DNA"/>
</dbReference>
<dbReference type="Proteomes" id="UP000054024">
    <property type="component" value="Unassembled WGS sequence"/>
</dbReference>
<sequence length="154" mass="17528">MGRLWDKLTGTKHPDSGVAPLPTMEVRAALLALNGPDVPYRVRNALPTEKADIVAECRIPRVGVTLKTQMRLIPEKHEVRFLDERWENRSSGNADAQYGRGHAPAVYRQWETKQGHDGRRRKVETFRFDTREMTEPLRNAILGAGWTCRGVLKL</sequence>
<name>A0A117NWT8_9ACTN</name>
<comment type="caution">
    <text evidence="1">The sequence shown here is derived from an EMBL/GenBank/DDBJ whole genome shotgun (WGS) entry which is preliminary data.</text>
</comment>
<proteinExistence type="predicted"/>
<accession>A0A117NWT8</accession>
<reference evidence="1 2" key="1">
    <citation type="submission" date="2015-10" db="EMBL/GenBank/DDBJ databases">
        <title>Draft genome sequence of Streptomyces curacoi DSM 40107, type strain for the species Streptomyces curacoi.</title>
        <authorList>
            <person name="Ruckert C."/>
            <person name="Winkler A."/>
            <person name="Kalinowski J."/>
            <person name="Kampfer P."/>
            <person name="Glaeser S."/>
        </authorList>
    </citation>
    <scope>NUCLEOTIDE SEQUENCE [LARGE SCALE GENOMIC DNA]</scope>
    <source>
        <strain evidence="1 2">DSM 40107</strain>
    </source>
</reference>
<dbReference type="AlphaFoldDB" id="A0A117NWT8"/>
<evidence type="ECO:0000313" key="2">
    <source>
        <dbReference type="Proteomes" id="UP000054024"/>
    </source>
</evidence>
<keyword evidence="2" id="KW-1185">Reference proteome</keyword>
<evidence type="ECO:0000313" key="1">
    <source>
        <dbReference type="EMBL" id="KUM68875.1"/>
    </source>
</evidence>